<name>A0A9P8CEQ3_9HELO</name>
<proteinExistence type="predicted"/>
<accession>A0A9P8CEQ3</accession>
<gene>
    <name evidence="1" type="ORF">BJ878DRAFT_506619</name>
</gene>
<dbReference type="Proteomes" id="UP000887226">
    <property type="component" value="Unassembled WGS sequence"/>
</dbReference>
<comment type="caution">
    <text evidence="1">The sequence shown here is derived from an EMBL/GenBank/DDBJ whole genome shotgun (WGS) entry which is preliminary data.</text>
</comment>
<reference evidence="1" key="1">
    <citation type="journal article" date="2021" name="IMA Fungus">
        <title>Genomic characterization of three marine fungi, including Emericellopsis atlantica sp. nov. with signatures of a generalist lifestyle and marine biomass degradation.</title>
        <authorList>
            <person name="Hagestad O.C."/>
            <person name="Hou L."/>
            <person name="Andersen J.H."/>
            <person name="Hansen E.H."/>
            <person name="Altermark B."/>
            <person name="Li C."/>
            <person name="Kuhnert E."/>
            <person name="Cox R.J."/>
            <person name="Crous P.W."/>
            <person name="Spatafora J.W."/>
            <person name="Lail K."/>
            <person name="Amirebrahimi M."/>
            <person name="Lipzen A."/>
            <person name="Pangilinan J."/>
            <person name="Andreopoulos W."/>
            <person name="Hayes R.D."/>
            <person name="Ng V."/>
            <person name="Grigoriev I.V."/>
            <person name="Jackson S.A."/>
            <person name="Sutton T.D.S."/>
            <person name="Dobson A.D.W."/>
            <person name="Rama T."/>
        </authorList>
    </citation>
    <scope>NUCLEOTIDE SEQUENCE</scope>
    <source>
        <strain evidence="1">TRa3180A</strain>
    </source>
</reference>
<dbReference type="EMBL" id="MU253911">
    <property type="protein sequence ID" value="KAG9244363.1"/>
    <property type="molecule type" value="Genomic_DNA"/>
</dbReference>
<dbReference type="AlphaFoldDB" id="A0A9P8CEQ3"/>
<keyword evidence="2" id="KW-1185">Reference proteome</keyword>
<evidence type="ECO:0000313" key="1">
    <source>
        <dbReference type="EMBL" id="KAG9244363.1"/>
    </source>
</evidence>
<evidence type="ECO:0000313" key="2">
    <source>
        <dbReference type="Proteomes" id="UP000887226"/>
    </source>
</evidence>
<sequence length="84" mass="9262">MPVLQSFMIWSRRLGLFLLTRVLIMRWITSLAIQLTIFSSSSISSTSPLPGLMNSAAVDTCLMAPPTYSRRIPSVTVSSNCSRP</sequence>
<organism evidence="1 2">
    <name type="scientific">Calycina marina</name>
    <dbReference type="NCBI Taxonomy" id="1763456"/>
    <lineage>
        <taxon>Eukaryota</taxon>
        <taxon>Fungi</taxon>
        <taxon>Dikarya</taxon>
        <taxon>Ascomycota</taxon>
        <taxon>Pezizomycotina</taxon>
        <taxon>Leotiomycetes</taxon>
        <taxon>Helotiales</taxon>
        <taxon>Pezizellaceae</taxon>
        <taxon>Calycina</taxon>
    </lineage>
</organism>
<protein>
    <submittedName>
        <fullName evidence="1">Uncharacterized protein</fullName>
    </submittedName>
</protein>